<keyword evidence="7 8" id="KW-0472">Membrane</keyword>
<evidence type="ECO:0000256" key="7">
    <source>
        <dbReference type="ARBA" id="ARBA00023136"/>
    </source>
</evidence>
<evidence type="ECO:0000313" key="10">
    <source>
        <dbReference type="Proteomes" id="UP000322225"/>
    </source>
</evidence>
<evidence type="ECO:0000256" key="6">
    <source>
        <dbReference type="ARBA" id="ARBA00022989"/>
    </source>
</evidence>
<reference evidence="9" key="2">
    <citation type="submission" date="2024-01" db="EMBL/GenBank/DDBJ databases">
        <title>Comparative genomics of Cryptococcus and Kwoniella reveals pathogenesis evolution and contrasting modes of karyotype evolution via chromosome fusion or intercentromeric recombination.</title>
        <authorList>
            <person name="Coelho M.A."/>
            <person name="David-Palma M."/>
            <person name="Shea T."/>
            <person name="Bowers K."/>
            <person name="McGinley-Smith S."/>
            <person name="Mohammad A.W."/>
            <person name="Gnirke A."/>
            <person name="Yurkov A.M."/>
            <person name="Nowrousian M."/>
            <person name="Sun S."/>
            <person name="Cuomo C.A."/>
            <person name="Heitman J."/>
        </authorList>
    </citation>
    <scope>NUCLEOTIDE SEQUENCE</scope>
    <source>
        <strain evidence="9">CBS 12478</strain>
    </source>
</reference>
<keyword evidence="8" id="KW-0333">Golgi apparatus</keyword>
<keyword evidence="10" id="KW-1185">Reference proteome</keyword>
<feature type="transmembrane region" description="Helical" evidence="8">
    <location>
        <begin position="189"/>
        <end position="210"/>
    </location>
</feature>
<keyword evidence="6 8" id="KW-1133">Transmembrane helix</keyword>
<comment type="similarity">
    <text evidence="3 8">Belongs to the TVP23 family.</text>
</comment>
<evidence type="ECO:0000256" key="5">
    <source>
        <dbReference type="ARBA" id="ARBA00022692"/>
    </source>
</evidence>
<dbReference type="GO" id="GO:0016192">
    <property type="term" value="P:vesicle-mediated transport"/>
    <property type="evidence" value="ECO:0007669"/>
    <property type="project" value="TreeGrafter"/>
</dbReference>
<evidence type="ECO:0000256" key="8">
    <source>
        <dbReference type="RuleBase" id="RU361206"/>
    </source>
</evidence>
<dbReference type="GeneID" id="43591795"/>
<comment type="function">
    <text evidence="1 8">Golgi membrane protein involved in vesicular trafficking.</text>
</comment>
<evidence type="ECO:0000256" key="2">
    <source>
        <dbReference type="ARBA" id="ARBA00004653"/>
    </source>
</evidence>
<organism evidence="9 10">
    <name type="scientific">Kwoniella shandongensis</name>
    <dbReference type="NCBI Taxonomy" id="1734106"/>
    <lineage>
        <taxon>Eukaryota</taxon>
        <taxon>Fungi</taxon>
        <taxon>Dikarya</taxon>
        <taxon>Basidiomycota</taxon>
        <taxon>Agaricomycotina</taxon>
        <taxon>Tremellomycetes</taxon>
        <taxon>Tremellales</taxon>
        <taxon>Cryptococcaceae</taxon>
        <taxon>Kwoniella</taxon>
    </lineage>
</organism>
<feature type="transmembrane region" description="Helical" evidence="8">
    <location>
        <begin position="100"/>
        <end position="117"/>
    </location>
</feature>
<dbReference type="EMBL" id="CP144054">
    <property type="protein sequence ID" value="WWD17647.1"/>
    <property type="molecule type" value="Genomic_DNA"/>
</dbReference>
<dbReference type="GO" id="GO:0000139">
    <property type="term" value="C:Golgi membrane"/>
    <property type="evidence" value="ECO:0007669"/>
    <property type="project" value="UniProtKB-SubCell"/>
</dbReference>
<keyword evidence="5 8" id="KW-0812">Transmembrane</keyword>
<comment type="subcellular location">
    <subcellularLocation>
        <location evidence="2 8">Golgi apparatus membrane</location>
        <topology evidence="2 8">Multi-pass membrane protein</topology>
    </subcellularLocation>
</comment>
<evidence type="ECO:0000313" key="9">
    <source>
        <dbReference type="EMBL" id="WWD17647.1"/>
    </source>
</evidence>
<dbReference type="AlphaFoldDB" id="A0A5M6BQF5"/>
<name>A0A5M6BQF5_9TREE</name>
<protein>
    <recommendedName>
        <fullName evidence="4 8">Golgi apparatus membrane protein TVP23</fullName>
    </recommendedName>
</protein>
<proteinExistence type="inferred from homology"/>
<evidence type="ECO:0000256" key="3">
    <source>
        <dbReference type="ARBA" id="ARBA00005467"/>
    </source>
</evidence>
<dbReference type="PANTHER" id="PTHR13019:SF7">
    <property type="entry name" value="GOLGI APPARATUS MEMBRANE PROTEIN TVP23"/>
    <property type="match status" value="1"/>
</dbReference>
<reference evidence="9" key="1">
    <citation type="submission" date="2017-08" db="EMBL/GenBank/DDBJ databases">
        <authorList>
            <person name="Cuomo C."/>
            <person name="Billmyre B."/>
            <person name="Heitman J."/>
        </authorList>
    </citation>
    <scope>NUCLEOTIDE SEQUENCE</scope>
    <source>
        <strain evidence="9">CBS 12478</strain>
    </source>
</reference>
<dbReference type="OrthoDB" id="2151161at2759"/>
<dbReference type="KEGG" id="ksn:43591795"/>
<dbReference type="Pfam" id="PF05832">
    <property type="entry name" value="DUF846"/>
    <property type="match status" value="1"/>
</dbReference>
<dbReference type="InterPro" id="IPR008564">
    <property type="entry name" value="TVP23-like"/>
</dbReference>
<dbReference type="Proteomes" id="UP000322225">
    <property type="component" value="Chromosome 4"/>
</dbReference>
<accession>A0A5M6BQF5</accession>
<dbReference type="PANTHER" id="PTHR13019">
    <property type="entry name" value="GOLGI APPARATUS MEMBRANE PROTEIN TVP23"/>
    <property type="match status" value="1"/>
</dbReference>
<gene>
    <name evidence="9" type="ORF">CI109_102088</name>
</gene>
<feature type="transmembrane region" description="Helical" evidence="8">
    <location>
        <begin position="162"/>
        <end position="183"/>
    </location>
</feature>
<sequence>MASSAPLLSGTIEPDEELPSLPQGNIGAAPSGRTAPPVVLTPGQGSSPNAISGGGIGNAEEGGIRGILKQSSHPMSLAFLYLFRSAAIAVYVLCGLFTDNYVLSIVVVVVLLSLDFWNTRNVAGRTLVGLRYWNEVDEEGESSWVFESRDPSRPANPIDAKMFWIALYAYPVGWVALMIVSLLKFNISFLPIVLLALVFNLSNVLGFTYADRDSQKRWASGVASSGNLLGFGFGGIGGQLVGGMVKNSIGRVLG</sequence>
<evidence type="ECO:0000256" key="4">
    <source>
        <dbReference type="ARBA" id="ARBA00013603"/>
    </source>
</evidence>
<evidence type="ECO:0000256" key="1">
    <source>
        <dbReference type="ARBA" id="ARBA00003246"/>
    </source>
</evidence>
<dbReference type="GO" id="GO:0009306">
    <property type="term" value="P:protein secretion"/>
    <property type="evidence" value="ECO:0007669"/>
    <property type="project" value="TreeGrafter"/>
</dbReference>
<dbReference type="RefSeq" id="XP_031858062.1">
    <property type="nucleotide sequence ID" value="XM_032007624.1"/>
</dbReference>